<evidence type="ECO:0000256" key="7">
    <source>
        <dbReference type="SAM" id="Phobius"/>
    </source>
</evidence>
<dbReference type="EMBL" id="JAHLFE010000194">
    <property type="protein sequence ID" value="MBU3845096.1"/>
    <property type="molecule type" value="Genomic_DNA"/>
</dbReference>
<dbReference type="Proteomes" id="UP000733611">
    <property type="component" value="Unassembled WGS sequence"/>
</dbReference>
<accession>A0A948X246</accession>
<dbReference type="AlphaFoldDB" id="A0A948X246"/>
<dbReference type="InterPro" id="IPR005496">
    <property type="entry name" value="Integral_membrane_TerC"/>
</dbReference>
<organism evidence="8 9">
    <name type="scientific">Candidatus Anaerobiospirillum pullicola</name>
    <dbReference type="NCBI Taxonomy" id="2838451"/>
    <lineage>
        <taxon>Bacteria</taxon>
        <taxon>Pseudomonadati</taxon>
        <taxon>Pseudomonadota</taxon>
        <taxon>Gammaproteobacteria</taxon>
        <taxon>Aeromonadales</taxon>
        <taxon>Succinivibrionaceae</taxon>
        <taxon>Anaerobiospirillum</taxon>
    </lineage>
</organism>
<feature type="region of interest" description="Disordered" evidence="6">
    <location>
        <begin position="338"/>
        <end position="392"/>
    </location>
</feature>
<proteinExistence type="inferred from homology"/>
<sequence>MEHLGFPLETVILLCVIVVVSLLIDLYAHRADKEISFKSAALWSCFWIAISIAFGGYIYYHHGAAMASLYYTGYVLEKVLSVDNLFVMMAIFSWFSVPNRFRHRVLYWGVIGAFVFRGIFVAIGTGLLLFGPYVEMLFALIVAYTAVMMLRGGDDDEEMEDYSGHVAYRFVKRIFPVWPRLHGHDFFITRTHAKEEAKKLNISIEGMAHKTAVVATPLFLCLAVIEVSDVMFAFDSVPAVIAVSREPLIIYSAMIFAILGLRSLYFVLESLRKYLVHLEKAVIVLLFFIAAKLFLGASYHQFGVGIDIDPITSLIIVLVVLSCGVIASFVFPDKGDDNDKDDAASSTTQEVATTTAEVATSKVEASAVEPSVDADKAAASAPAPADNKVDKS</sequence>
<keyword evidence="4 7" id="KW-1133">Transmembrane helix</keyword>
<evidence type="ECO:0000313" key="9">
    <source>
        <dbReference type="Proteomes" id="UP000733611"/>
    </source>
</evidence>
<evidence type="ECO:0000256" key="2">
    <source>
        <dbReference type="ARBA" id="ARBA00007511"/>
    </source>
</evidence>
<evidence type="ECO:0000256" key="5">
    <source>
        <dbReference type="ARBA" id="ARBA00023136"/>
    </source>
</evidence>
<evidence type="ECO:0000256" key="1">
    <source>
        <dbReference type="ARBA" id="ARBA00004141"/>
    </source>
</evidence>
<keyword evidence="5 7" id="KW-0472">Membrane</keyword>
<evidence type="ECO:0000313" key="8">
    <source>
        <dbReference type="EMBL" id="MBU3845096.1"/>
    </source>
</evidence>
<name>A0A948X246_9GAMM</name>
<protein>
    <submittedName>
        <fullName evidence="8">TerC/Alx family metal homeostasis membrane protein</fullName>
    </submittedName>
</protein>
<feature type="transmembrane region" description="Helical" evidence="7">
    <location>
        <begin position="207"/>
        <end position="228"/>
    </location>
</feature>
<keyword evidence="3 7" id="KW-0812">Transmembrane</keyword>
<comment type="similarity">
    <text evidence="2">Belongs to the TerC family.</text>
</comment>
<feature type="transmembrane region" description="Helical" evidence="7">
    <location>
        <begin position="80"/>
        <end position="98"/>
    </location>
</feature>
<reference evidence="8" key="2">
    <citation type="submission" date="2021-04" db="EMBL/GenBank/DDBJ databases">
        <authorList>
            <person name="Gilroy R."/>
        </authorList>
    </citation>
    <scope>NUCLEOTIDE SEQUENCE</scope>
    <source>
        <strain evidence="8">378</strain>
    </source>
</reference>
<feature type="transmembrane region" description="Helical" evidence="7">
    <location>
        <begin position="136"/>
        <end position="153"/>
    </location>
</feature>
<feature type="compositionally biased region" description="Low complexity" evidence="6">
    <location>
        <begin position="344"/>
        <end position="365"/>
    </location>
</feature>
<dbReference type="InterPro" id="IPR022369">
    <property type="entry name" value="Integral_membrane_TerC_rswitch"/>
</dbReference>
<reference evidence="8" key="1">
    <citation type="journal article" date="2021" name="PeerJ">
        <title>Extensive microbial diversity within the chicken gut microbiome revealed by metagenomics and culture.</title>
        <authorList>
            <person name="Gilroy R."/>
            <person name="Ravi A."/>
            <person name="Getino M."/>
            <person name="Pursley I."/>
            <person name="Horton D.L."/>
            <person name="Alikhan N.F."/>
            <person name="Baker D."/>
            <person name="Gharbi K."/>
            <person name="Hall N."/>
            <person name="Watson M."/>
            <person name="Adriaenssens E.M."/>
            <person name="Foster-Nyarko E."/>
            <person name="Jarju S."/>
            <person name="Secka A."/>
            <person name="Antonio M."/>
            <person name="Oren A."/>
            <person name="Chaudhuri R.R."/>
            <person name="La Ragione R."/>
            <person name="Hildebrand F."/>
            <person name="Pallen M.J."/>
        </authorList>
    </citation>
    <scope>NUCLEOTIDE SEQUENCE</scope>
    <source>
        <strain evidence="8">378</strain>
    </source>
</reference>
<dbReference type="GO" id="GO:0016020">
    <property type="term" value="C:membrane"/>
    <property type="evidence" value="ECO:0007669"/>
    <property type="project" value="UniProtKB-SubCell"/>
</dbReference>
<dbReference type="NCBIfam" id="TIGR03718">
    <property type="entry name" value="R_switched_Alx"/>
    <property type="match status" value="1"/>
</dbReference>
<feature type="transmembrane region" description="Helical" evidence="7">
    <location>
        <begin position="311"/>
        <end position="331"/>
    </location>
</feature>
<comment type="caution">
    <text evidence="8">The sequence shown here is derived from an EMBL/GenBank/DDBJ whole genome shotgun (WGS) entry which is preliminary data.</text>
</comment>
<dbReference type="PANTHER" id="PTHR30238:SF0">
    <property type="entry name" value="THYLAKOID MEMBRANE PROTEIN TERC, CHLOROPLASTIC"/>
    <property type="match status" value="1"/>
</dbReference>
<gene>
    <name evidence="8" type="ORF">H9847_09610</name>
</gene>
<feature type="transmembrane region" description="Helical" evidence="7">
    <location>
        <begin position="248"/>
        <end position="268"/>
    </location>
</feature>
<evidence type="ECO:0000256" key="6">
    <source>
        <dbReference type="SAM" id="MobiDB-lite"/>
    </source>
</evidence>
<dbReference type="PANTHER" id="PTHR30238">
    <property type="entry name" value="MEMBRANE BOUND PREDICTED REDOX MODULATOR"/>
    <property type="match status" value="1"/>
</dbReference>
<feature type="transmembrane region" description="Helical" evidence="7">
    <location>
        <begin position="40"/>
        <end position="60"/>
    </location>
</feature>
<feature type="transmembrane region" description="Helical" evidence="7">
    <location>
        <begin position="280"/>
        <end position="299"/>
    </location>
</feature>
<feature type="transmembrane region" description="Helical" evidence="7">
    <location>
        <begin position="6"/>
        <end position="28"/>
    </location>
</feature>
<evidence type="ECO:0000256" key="4">
    <source>
        <dbReference type="ARBA" id="ARBA00022989"/>
    </source>
</evidence>
<evidence type="ECO:0000256" key="3">
    <source>
        <dbReference type="ARBA" id="ARBA00022692"/>
    </source>
</evidence>
<comment type="subcellular location">
    <subcellularLocation>
        <location evidence="1">Membrane</location>
        <topology evidence="1">Multi-pass membrane protein</topology>
    </subcellularLocation>
</comment>
<feature type="transmembrane region" description="Helical" evidence="7">
    <location>
        <begin position="105"/>
        <end position="130"/>
    </location>
</feature>
<dbReference type="Pfam" id="PF03741">
    <property type="entry name" value="TerC"/>
    <property type="match status" value="1"/>
</dbReference>
<feature type="compositionally biased region" description="Low complexity" evidence="6">
    <location>
        <begin position="377"/>
        <end position="386"/>
    </location>
</feature>